<feature type="region of interest" description="Disordered" evidence="1">
    <location>
        <begin position="1"/>
        <end position="24"/>
    </location>
</feature>
<dbReference type="AlphaFoldDB" id="A0A9N9A2C6"/>
<comment type="caution">
    <text evidence="2">The sequence shown here is derived from an EMBL/GenBank/DDBJ whole genome shotgun (WGS) entry which is preliminary data.</text>
</comment>
<organism evidence="2 3">
    <name type="scientific">Cetraspora pellucida</name>
    <dbReference type="NCBI Taxonomy" id="1433469"/>
    <lineage>
        <taxon>Eukaryota</taxon>
        <taxon>Fungi</taxon>
        <taxon>Fungi incertae sedis</taxon>
        <taxon>Mucoromycota</taxon>
        <taxon>Glomeromycotina</taxon>
        <taxon>Glomeromycetes</taxon>
        <taxon>Diversisporales</taxon>
        <taxon>Gigasporaceae</taxon>
        <taxon>Cetraspora</taxon>
    </lineage>
</organism>
<dbReference type="EMBL" id="CAJVQA010001466">
    <property type="protein sequence ID" value="CAG8515413.1"/>
    <property type="molecule type" value="Genomic_DNA"/>
</dbReference>
<protein>
    <submittedName>
        <fullName evidence="2">7649_t:CDS:1</fullName>
    </submittedName>
</protein>
<keyword evidence="3" id="KW-1185">Reference proteome</keyword>
<gene>
    <name evidence="2" type="ORF">CPELLU_LOCUS3123</name>
</gene>
<dbReference type="Proteomes" id="UP000789759">
    <property type="component" value="Unassembled WGS sequence"/>
</dbReference>
<evidence type="ECO:0000256" key="1">
    <source>
        <dbReference type="SAM" id="MobiDB-lite"/>
    </source>
</evidence>
<reference evidence="2" key="1">
    <citation type="submission" date="2021-06" db="EMBL/GenBank/DDBJ databases">
        <authorList>
            <person name="Kallberg Y."/>
            <person name="Tangrot J."/>
            <person name="Rosling A."/>
        </authorList>
    </citation>
    <scope>NUCLEOTIDE SEQUENCE</scope>
    <source>
        <strain evidence="2">FL966</strain>
    </source>
</reference>
<evidence type="ECO:0000313" key="3">
    <source>
        <dbReference type="Proteomes" id="UP000789759"/>
    </source>
</evidence>
<proteinExistence type="predicted"/>
<evidence type="ECO:0000313" key="2">
    <source>
        <dbReference type="EMBL" id="CAG8515413.1"/>
    </source>
</evidence>
<sequence>MVQPKINKSETQGYTSPEAGPGSHIQAHCKDRLTKSKEIVTQQTILLDNIELQSTAKNMFKIDRTEYVFSNWFIEAKEIDLASVILETENKDKAMSSPNVILTKKTKPEFWIEIDKKFLVREVSKQSEQKINNWEKKMRISDAQIQDVAELEKILNTIFNNKKYKLDKYEEIEIVVYNEHAFLQNHHFPKDQIVEYYKNNTWEAINNALQVVDLAEQVFGANYTESQLVNKINEWHPISGKINDIIRQACVKYRHGRCWNAPSYYINNVICIDIKECYSASMRDQEEYTS</sequence>
<dbReference type="OrthoDB" id="2445490at2759"/>
<name>A0A9N9A2C6_9GLOM</name>
<accession>A0A9N9A2C6</accession>